<accession>A0A0P1B3T6</accession>
<dbReference type="EMBL" id="CCYD01003042">
    <property type="protein sequence ID" value="CEG48997.1"/>
    <property type="molecule type" value="Genomic_DNA"/>
</dbReference>
<dbReference type="PANTHER" id="PTHR13308">
    <property type="entry name" value="NEDD4-BINDING PROTEIN 2-LIKE 1"/>
    <property type="match status" value="1"/>
</dbReference>
<dbReference type="InterPro" id="IPR026302">
    <property type="entry name" value="NEDD4-bd_p2"/>
</dbReference>
<feature type="region of interest" description="Disordered" evidence="1">
    <location>
        <begin position="1"/>
        <end position="29"/>
    </location>
</feature>
<dbReference type="OMA" id="WPICEME"/>
<dbReference type="PANTHER" id="PTHR13308:SF40">
    <property type="entry name" value="NEDD4-BINDING PROTEIN 2-LIKE 1"/>
    <property type="match status" value="1"/>
</dbReference>
<sequence length="1087" mass="122915">MAWGKNRRQLSANSRSLSSAGRSIRRPPDQHLEQKYAQSINQSKVHVRVVVQLERKEDEDKSLNHYLIAFQNQFHARREIGLTNSWDICVEVLECGLNTWQNMVELQRLLLTVEKPIQLREQQLSAKTMLRRNHESNKWTLSLTFAELAEDTLWKFANSLMLRLKSCGILSKVLLPTKRLELHLLSATAENMELAMDEYQWEGKQVASQIVVQVGREETLEMQRILLPPACTASQTKLQNPDVVAVVDGVLSSENSTIRPVVVILRGIPGSGKSTLRQEFECMCHDREFNFVACSADSYFDTSRGYVFDVKKLGAAHNACKQKFRKALRENVSQNHEQPFHKHLVLVDNTNTQRWEYEEYVTFATSNGYRVEIIEITCKDILMAFRMGQRNSHGVSTDKVIGMFMRWEIDARARCYNPHFDQIELAENPLSNGEAGKVLYICLSLNDTAKQKLLKRVRLAHAHICADHVTLFYQPNKLYTRLVELGASFTIRGVEVVQDNNGQALRVELDEQLLLPVRNKIPHITLSLAGRTSASYSNNLLMSTSAKRMTLDPPIEMTACLAAVFYIQNEPVIVRSSPFVEEKFLRRCFDSNKSSTNQDIVPSNRFLPVFRGQFRSFITRARIAIHTGCYVFKALDFDDLIVLAQPPLSPTFDMALQEYVSEGGLNNINEFILITLAGKSVHWSISSVESLRSAVISVITRDSRSHASAIQSIPAYHDMLSALDLLDITNQENVRSTSVRGLGVLKEAWQFVYGAHSPPAIQRIDTTLVALRSSVVELLILLPDFKAMSNMEILKTKLVSVLKVCVSSICDNQFQMSRNICDVEAYSVLVSFLRAIIVNRCGDKLPSECRLSSLINLTSERLVACYLNSTEGLVEMPSANDIESGRILLTLRDMLIYMSKIDIEDWDTAFGDALLALQGYKKAQAIWKKAMRETMLCCETILSSLHCGKGNLWNTQFTPQNLFQIVVALLKTEYSISVYDSLTHRNIEVCTLSEWSHLHSLALCDALKLTASMVVSDNNDERNGNIWNLFVCTPSLVIRQVNVTTSSIDLLHNVVENFQPFKFGFEHNIEMCVGESTQGGKAQDVKE</sequence>
<dbReference type="SUPFAM" id="SSF52540">
    <property type="entry name" value="P-loop containing nucleoside triphosphate hydrolases"/>
    <property type="match status" value="1"/>
</dbReference>
<dbReference type="GeneID" id="36401842"/>
<dbReference type="RefSeq" id="XP_024585366.1">
    <property type="nucleotide sequence ID" value="XM_024720138.1"/>
</dbReference>
<dbReference type="STRING" id="4781.A0A0P1B3T6"/>
<dbReference type="OrthoDB" id="3231855at2759"/>
<name>A0A0P1B3T6_PLAHL</name>
<reference evidence="3" key="1">
    <citation type="submission" date="2014-09" db="EMBL/GenBank/DDBJ databases">
        <authorList>
            <person name="Sharma Rahul"/>
            <person name="Thines Marco"/>
        </authorList>
    </citation>
    <scope>NUCLEOTIDE SEQUENCE [LARGE SCALE GENOMIC DNA]</scope>
</reference>
<organism evidence="2 3">
    <name type="scientific">Plasmopara halstedii</name>
    <name type="common">Downy mildew of sunflower</name>
    <dbReference type="NCBI Taxonomy" id="4781"/>
    <lineage>
        <taxon>Eukaryota</taxon>
        <taxon>Sar</taxon>
        <taxon>Stramenopiles</taxon>
        <taxon>Oomycota</taxon>
        <taxon>Peronosporomycetes</taxon>
        <taxon>Peronosporales</taxon>
        <taxon>Peronosporaceae</taxon>
        <taxon>Plasmopara</taxon>
    </lineage>
</organism>
<dbReference type="Proteomes" id="UP000054928">
    <property type="component" value="Unassembled WGS sequence"/>
</dbReference>
<feature type="compositionally biased region" description="Polar residues" evidence="1">
    <location>
        <begin position="9"/>
        <end position="21"/>
    </location>
</feature>
<dbReference type="Pfam" id="PF13671">
    <property type="entry name" value="AAA_33"/>
    <property type="match status" value="1"/>
</dbReference>
<dbReference type="Gene3D" id="3.40.50.300">
    <property type="entry name" value="P-loop containing nucleotide triphosphate hydrolases"/>
    <property type="match status" value="1"/>
</dbReference>
<keyword evidence="3" id="KW-1185">Reference proteome</keyword>
<evidence type="ECO:0000313" key="2">
    <source>
        <dbReference type="EMBL" id="CEG48997.1"/>
    </source>
</evidence>
<dbReference type="AlphaFoldDB" id="A0A0P1B3T6"/>
<proteinExistence type="predicted"/>
<evidence type="ECO:0000256" key="1">
    <source>
        <dbReference type="SAM" id="MobiDB-lite"/>
    </source>
</evidence>
<dbReference type="InterPro" id="IPR027417">
    <property type="entry name" value="P-loop_NTPase"/>
</dbReference>
<protein>
    <submittedName>
        <fullName evidence="2">Predicted MutS-related protein involved in mismatch repair</fullName>
    </submittedName>
</protein>
<evidence type="ECO:0000313" key="3">
    <source>
        <dbReference type="Proteomes" id="UP000054928"/>
    </source>
</evidence>